<dbReference type="SUPFAM" id="SSF55961">
    <property type="entry name" value="Bet v1-like"/>
    <property type="match status" value="1"/>
</dbReference>
<dbReference type="OrthoDB" id="20035at2759"/>
<dbReference type="PANTHER" id="PTHR13510:SF44">
    <property type="entry name" value="RABENOSYN-5"/>
    <property type="match status" value="1"/>
</dbReference>
<dbReference type="Pfam" id="PF01852">
    <property type="entry name" value="START"/>
    <property type="match status" value="1"/>
</dbReference>
<evidence type="ECO:0000259" key="6">
    <source>
        <dbReference type="PROSITE" id="PS50178"/>
    </source>
</evidence>
<dbReference type="Pfam" id="PF01363">
    <property type="entry name" value="FYVE"/>
    <property type="match status" value="1"/>
</dbReference>
<dbReference type="EMBL" id="VJMH01005103">
    <property type="protein sequence ID" value="KAF0701025.1"/>
    <property type="molecule type" value="Genomic_DNA"/>
</dbReference>
<evidence type="ECO:0000313" key="7">
    <source>
        <dbReference type="EMBL" id="KAF0701025.1"/>
    </source>
</evidence>
<accession>A0A485KKI2</accession>
<dbReference type="GO" id="GO:0008289">
    <property type="term" value="F:lipid binding"/>
    <property type="evidence" value="ECO:0007669"/>
    <property type="project" value="InterPro"/>
</dbReference>
<organism evidence="8 9">
    <name type="scientific">Aphanomyces stellatus</name>
    <dbReference type="NCBI Taxonomy" id="120398"/>
    <lineage>
        <taxon>Eukaryota</taxon>
        <taxon>Sar</taxon>
        <taxon>Stramenopiles</taxon>
        <taxon>Oomycota</taxon>
        <taxon>Saprolegniomycetes</taxon>
        <taxon>Saprolegniales</taxon>
        <taxon>Verrucalvaceae</taxon>
        <taxon>Aphanomyces</taxon>
    </lineage>
</organism>
<gene>
    <name evidence="8" type="primary">Aste57867_8471</name>
    <name evidence="7" type="ORF">As57867_008439</name>
    <name evidence="8" type="ORF">ASTE57867_8471</name>
</gene>
<evidence type="ECO:0000313" key="8">
    <source>
        <dbReference type="EMBL" id="VFT85357.1"/>
    </source>
</evidence>
<evidence type="ECO:0000256" key="2">
    <source>
        <dbReference type="ARBA" id="ARBA00022771"/>
    </source>
</evidence>
<dbReference type="SUPFAM" id="SSF57903">
    <property type="entry name" value="FYVE/PHD zinc finger"/>
    <property type="match status" value="1"/>
</dbReference>
<dbReference type="GO" id="GO:0008270">
    <property type="term" value="F:zinc ion binding"/>
    <property type="evidence" value="ECO:0007669"/>
    <property type="project" value="UniProtKB-KW"/>
</dbReference>
<dbReference type="Gene3D" id="3.30.530.20">
    <property type="match status" value="1"/>
</dbReference>
<reference evidence="7" key="2">
    <citation type="submission" date="2019-06" db="EMBL/GenBank/DDBJ databases">
        <title>Genomics analysis of Aphanomyces spp. identifies a new class of oomycete effector associated with host adaptation.</title>
        <authorList>
            <person name="Gaulin E."/>
        </authorList>
    </citation>
    <scope>NUCLEOTIDE SEQUENCE</scope>
    <source>
        <strain evidence="7">CBS 578.67</strain>
    </source>
</reference>
<name>A0A485KKI2_9STRA</name>
<keyword evidence="3" id="KW-0862">Zinc</keyword>
<dbReference type="PANTHER" id="PTHR13510">
    <property type="entry name" value="FYVE-FINGER-CONTAINING RAB5 EFFECTOR PROTEIN RABENOSYN-5-RELATED"/>
    <property type="match status" value="1"/>
</dbReference>
<dbReference type="InterPro" id="IPR013083">
    <property type="entry name" value="Znf_RING/FYVE/PHD"/>
</dbReference>
<proteinExistence type="predicted"/>
<keyword evidence="9" id="KW-1185">Reference proteome</keyword>
<feature type="domain" description="FYVE-type" evidence="6">
    <location>
        <begin position="269"/>
        <end position="338"/>
    </location>
</feature>
<feature type="compositionally biased region" description="Polar residues" evidence="5">
    <location>
        <begin position="457"/>
        <end position="467"/>
    </location>
</feature>
<reference evidence="8 9" key="1">
    <citation type="submission" date="2019-03" db="EMBL/GenBank/DDBJ databases">
        <authorList>
            <person name="Gaulin E."/>
            <person name="Dumas B."/>
        </authorList>
    </citation>
    <scope>NUCLEOTIDE SEQUENCE [LARGE SCALE GENOMIC DNA]</scope>
    <source>
        <strain evidence="8">CBS 568.67</strain>
    </source>
</reference>
<evidence type="ECO:0000256" key="1">
    <source>
        <dbReference type="ARBA" id="ARBA00022723"/>
    </source>
</evidence>
<sequence length="505" mass="56226">MPHRKLKAKLPLPPDFFTCPPLTQVQEAALIDAALGSLTSALRLSRLRGGPITWTQDSHTDGVALYVGASSHERTNLYLSVTSIHATLEEAASLMDVSTQAKYKQYGTTVKKDFLDCMSLYDLALPTPAHPHNYIGVKWCLYELPTSLVMCRDFCVLDCCDDFTLNGRRGWMRVHHSIQVPACPDLEACLGVIRGQLFMGGYIFLETDTPGVLSVTHVCHADARGNIPPWMFNTVPKNRVLEIAAIESHFRRKRQSRHQFLDPHELVPKAVRKKCAVCAHAFLPLVQAKLHCLKCGEVVCKKCSLCWTVPGHVDHGSRGGGNTPHVARICSLCTAAANTQQESADWTVLPQQTSWKEDSKGSNEFDDVQSVVSLGVIYIHSEDEEGDVKMSLECNVDLAYQLMTDSAWMDESTSEKARPLFAEPQDFHYDPRLNHRSANQSGHEQEDDGYPMMRPRASSSDQGSMNWTVKPPVNLQQLQELWTTSGQLLKLENAQGDGVGERDQI</sequence>
<keyword evidence="2 4" id="KW-0863">Zinc-finger</keyword>
<dbReference type="PROSITE" id="PS50178">
    <property type="entry name" value="ZF_FYVE"/>
    <property type="match status" value="1"/>
</dbReference>
<evidence type="ECO:0000256" key="4">
    <source>
        <dbReference type="PROSITE-ProRule" id="PRU00091"/>
    </source>
</evidence>
<evidence type="ECO:0000256" key="3">
    <source>
        <dbReference type="ARBA" id="ARBA00022833"/>
    </source>
</evidence>
<dbReference type="InterPro" id="IPR023393">
    <property type="entry name" value="START-like_dom_sf"/>
</dbReference>
<dbReference type="Gene3D" id="3.30.40.10">
    <property type="entry name" value="Zinc/RING finger domain, C3HC4 (zinc finger)"/>
    <property type="match status" value="1"/>
</dbReference>
<dbReference type="InterPro" id="IPR017455">
    <property type="entry name" value="Znf_FYVE-rel"/>
</dbReference>
<feature type="region of interest" description="Disordered" evidence="5">
    <location>
        <begin position="427"/>
        <end position="469"/>
    </location>
</feature>
<dbReference type="InterPro" id="IPR011011">
    <property type="entry name" value="Znf_FYVE_PHD"/>
</dbReference>
<dbReference type="EMBL" id="CAADRA010005124">
    <property type="protein sequence ID" value="VFT85357.1"/>
    <property type="molecule type" value="Genomic_DNA"/>
</dbReference>
<dbReference type="InterPro" id="IPR000306">
    <property type="entry name" value="Znf_FYVE"/>
</dbReference>
<dbReference type="AlphaFoldDB" id="A0A485KKI2"/>
<keyword evidence="1" id="KW-0479">Metal-binding</keyword>
<protein>
    <submittedName>
        <fullName evidence="8">Aste57867_8471 protein</fullName>
    </submittedName>
</protein>
<dbReference type="InterPro" id="IPR002913">
    <property type="entry name" value="START_lipid-bd_dom"/>
</dbReference>
<dbReference type="InterPro" id="IPR052727">
    <property type="entry name" value="Rab4/Rab5_effector"/>
</dbReference>
<evidence type="ECO:0000256" key="5">
    <source>
        <dbReference type="SAM" id="MobiDB-lite"/>
    </source>
</evidence>
<dbReference type="Proteomes" id="UP000332933">
    <property type="component" value="Unassembled WGS sequence"/>
</dbReference>
<evidence type="ECO:0000313" key="9">
    <source>
        <dbReference type="Proteomes" id="UP000332933"/>
    </source>
</evidence>